<accession>A0AAD3CJW1</accession>
<dbReference type="InterPro" id="IPR050164">
    <property type="entry name" value="Peptidase_C19"/>
</dbReference>
<dbReference type="InterPro" id="IPR001394">
    <property type="entry name" value="Peptidase_C19_UCH"/>
</dbReference>
<organism evidence="2 3">
    <name type="scientific">Chaetoceros tenuissimus</name>
    <dbReference type="NCBI Taxonomy" id="426638"/>
    <lineage>
        <taxon>Eukaryota</taxon>
        <taxon>Sar</taxon>
        <taxon>Stramenopiles</taxon>
        <taxon>Ochrophyta</taxon>
        <taxon>Bacillariophyta</taxon>
        <taxon>Coscinodiscophyceae</taxon>
        <taxon>Chaetocerotophycidae</taxon>
        <taxon>Chaetocerotales</taxon>
        <taxon>Chaetocerotaceae</taxon>
        <taxon>Chaetoceros</taxon>
    </lineage>
</organism>
<dbReference type="PANTHER" id="PTHR24006">
    <property type="entry name" value="UBIQUITIN CARBOXYL-TERMINAL HYDROLASE"/>
    <property type="match status" value="1"/>
</dbReference>
<dbReference type="Proteomes" id="UP001054902">
    <property type="component" value="Unassembled WGS sequence"/>
</dbReference>
<dbReference type="AlphaFoldDB" id="A0AAD3CJW1"/>
<reference evidence="2 3" key="1">
    <citation type="journal article" date="2021" name="Sci. Rep.">
        <title>The genome of the diatom Chaetoceros tenuissimus carries an ancient integrated fragment of an extant virus.</title>
        <authorList>
            <person name="Hongo Y."/>
            <person name="Kimura K."/>
            <person name="Takaki Y."/>
            <person name="Yoshida Y."/>
            <person name="Baba S."/>
            <person name="Kobayashi G."/>
            <person name="Nagasaki K."/>
            <person name="Hano T."/>
            <person name="Tomaru Y."/>
        </authorList>
    </citation>
    <scope>NUCLEOTIDE SEQUENCE [LARGE SCALE GENOMIC DNA]</scope>
    <source>
        <strain evidence="2 3">NIES-3715</strain>
    </source>
</reference>
<dbReference type="GO" id="GO:0016579">
    <property type="term" value="P:protein deubiquitination"/>
    <property type="evidence" value="ECO:0007669"/>
    <property type="project" value="InterPro"/>
</dbReference>
<evidence type="ECO:0000313" key="2">
    <source>
        <dbReference type="EMBL" id="GFH46948.1"/>
    </source>
</evidence>
<comment type="caution">
    <text evidence="2">The sequence shown here is derived from an EMBL/GenBank/DDBJ whole genome shotgun (WGS) entry which is preliminary data.</text>
</comment>
<name>A0AAD3CJW1_9STRA</name>
<dbReference type="InterPro" id="IPR028889">
    <property type="entry name" value="USP"/>
</dbReference>
<sequence length="417" mass="47767">MRVQRRNEKSFPLTIRLFSPWYTNAILVLLLLSSICHQNAASLPSSNTSKRNLVSGGLINLGNTCYLNAQLECAYHIPKIRSIILNQSHDDPSIALLSLQQLFTQMEKASLQGNNDPRLTPAASTSLLCRNIGINPYEQQDSQEFWKLFLPELDSQDLTNLFKGSYETYIAALDDSGREKIRKEIFLDLSLDVSNFDNAHSSMEDMFTSGELLLCKEGNGWRPEKGAEKVDAIKGNKWIVKGDKNDDLVMPKILQLHLMRFNYDWQSGIMGKINSRFSFPKTLDLKGICDSENEVSKEDFLYDLQSVVVHVGEYGSGHYYAYVRPDIQSKKWFRYDDDRVTEVTFQDVKDDAFGGRAIKRMSKEEKRSIKGNSGRNGFLQRFFSRNNRNQFGFGGRASCAYMLQYVKRTEVPFLYEH</sequence>
<dbReference type="GO" id="GO:0005829">
    <property type="term" value="C:cytosol"/>
    <property type="evidence" value="ECO:0007669"/>
    <property type="project" value="TreeGrafter"/>
</dbReference>
<dbReference type="GO" id="GO:0005634">
    <property type="term" value="C:nucleus"/>
    <property type="evidence" value="ECO:0007669"/>
    <property type="project" value="TreeGrafter"/>
</dbReference>
<dbReference type="SUPFAM" id="SSF54001">
    <property type="entry name" value="Cysteine proteinases"/>
    <property type="match status" value="1"/>
</dbReference>
<dbReference type="GO" id="GO:0004843">
    <property type="term" value="F:cysteine-type deubiquitinase activity"/>
    <property type="evidence" value="ECO:0007669"/>
    <property type="project" value="InterPro"/>
</dbReference>
<dbReference type="EMBL" id="BLLK01000022">
    <property type="protein sequence ID" value="GFH46948.1"/>
    <property type="molecule type" value="Genomic_DNA"/>
</dbReference>
<evidence type="ECO:0000259" key="1">
    <source>
        <dbReference type="PROSITE" id="PS50235"/>
    </source>
</evidence>
<evidence type="ECO:0000313" key="3">
    <source>
        <dbReference type="Proteomes" id="UP001054902"/>
    </source>
</evidence>
<dbReference type="InterPro" id="IPR018200">
    <property type="entry name" value="USP_CS"/>
</dbReference>
<dbReference type="PROSITE" id="PS00973">
    <property type="entry name" value="USP_2"/>
    <property type="match status" value="1"/>
</dbReference>
<keyword evidence="3" id="KW-1185">Reference proteome</keyword>
<feature type="domain" description="USP" evidence="1">
    <location>
        <begin position="56"/>
        <end position="360"/>
    </location>
</feature>
<dbReference type="Gene3D" id="3.90.70.10">
    <property type="entry name" value="Cysteine proteinases"/>
    <property type="match status" value="1"/>
</dbReference>
<gene>
    <name evidence="2" type="ORF">CTEN210_03423</name>
</gene>
<dbReference type="PROSITE" id="PS50235">
    <property type="entry name" value="USP_3"/>
    <property type="match status" value="1"/>
</dbReference>
<dbReference type="InterPro" id="IPR038765">
    <property type="entry name" value="Papain-like_cys_pep_sf"/>
</dbReference>
<proteinExistence type="predicted"/>
<dbReference type="Pfam" id="PF00443">
    <property type="entry name" value="UCH"/>
    <property type="match status" value="1"/>
</dbReference>
<protein>
    <submittedName>
        <fullName evidence="2">De-ubiquitinating enzyme</fullName>
    </submittedName>
</protein>